<evidence type="ECO:0000259" key="1">
    <source>
        <dbReference type="Pfam" id="PF20253"/>
    </source>
</evidence>
<dbReference type="AlphaFoldDB" id="A0A6A5YJU0"/>
<accession>A0A6A5YJU0</accession>
<sequence>MLPKNLTSTYRQYKHDTDAIASWLATTAKRYGYISQAPTANGAKSQKTGKQGRINYTIAVKDFTTLAEFLAKKTDPIIQVPYKLAALLDRNISIRRWASEMISTTLPEGEGKQESDGGHAFFLGVLTRVRDVLSPRYTPAYVPTENSAASIEEVVNMFEHLDIEEPSEAFKKAPNVVLAPMESTNSYKVEQTFNLDEVFLAFHLLLADINNVRAEVSKAWERFKRGQIDLVTASITTNTAVDLARAMEEDLGDLFARHGGVENMLFAFYTSQCVLAGFPPFSKERPDDGMEFRTYDLADVLLWPAHSLLSAFSRKFEPGRRTEYRPGFYGTYKPSNDRPVSSTISGGIFKDDSEYLTNNEDIHSQIRQSEPF</sequence>
<dbReference type="PANTHER" id="PTHR38795">
    <property type="entry name" value="DUF6604 DOMAIN-CONTAINING PROTEIN"/>
    <property type="match status" value="1"/>
</dbReference>
<dbReference type="OrthoDB" id="5238236at2759"/>
<proteinExistence type="predicted"/>
<reference evidence="2" key="1">
    <citation type="journal article" date="2020" name="Stud. Mycol.">
        <title>101 Dothideomycetes genomes: a test case for predicting lifestyles and emergence of pathogens.</title>
        <authorList>
            <person name="Haridas S."/>
            <person name="Albert R."/>
            <person name="Binder M."/>
            <person name="Bloem J."/>
            <person name="Labutti K."/>
            <person name="Salamov A."/>
            <person name="Andreopoulos B."/>
            <person name="Baker S."/>
            <person name="Barry K."/>
            <person name="Bills G."/>
            <person name="Bluhm B."/>
            <person name="Cannon C."/>
            <person name="Castanera R."/>
            <person name="Culley D."/>
            <person name="Daum C."/>
            <person name="Ezra D."/>
            <person name="Gonzalez J."/>
            <person name="Henrissat B."/>
            <person name="Kuo A."/>
            <person name="Liang C."/>
            <person name="Lipzen A."/>
            <person name="Lutzoni F."/>
            <person name="Magnuson J."/>
            <person name="Mondo S."/>
            <person name="Nolan M."/>
            <person name="Ohm R."/>
            <person name="Pangilinan J."/>
            <person name="Park H.-J."/>
            <person name="Ramirez L."/>
            <person name="Alfaro M."/>
            <person name="Sun H."/>
            <person name="Tritt A."/>
            <person name="Yoshinaga Y."/>
            <person name="Zwiers L.-H."/>
            <person name="Turgeon B."/>
            <person name="Goodwin S."/>
            <person name="Spatafora J."/>
            <person name="Crous P."/>
            <person name="Grigoriev I."/>
        </authorList>
    </citation>
    <scope>NUCLEOTIDE SEQUENCE</scope>
    <source>
        <strain evidence="2">CBS 627.86</strain>
    </source>
</reference>
<evidence type="ECO:0000313" key="3">
    <source>
        <dbReference type="Proteomes" id="UP000799770"/>
    </source>
</evidence>
<dbReference type="EMBL" id="ML977361">
    <property type="protein sequence ID" value="KAF2106597.1"/>
    <property type="molecule type" value="Genomic_DNA"/>
</dbReference>
<name>A0A6A5YJU0_9PLEO</name>
<dbReference type="PANTHER" id="PTHR38795:SF1">
    <property type="entry name" value="DUF6604 DOMAIN-CONTAINING PROTEIN"/>
    <property type="match status" value="1"/>
</dbReference>
<feature type="domain" description="DUF6604" evidence="1">
    <location>
        <begin position="11"/>
        <end position="251"/>
    </location>
</feature>
<evidence type="ECO:0000313" key="2">
    <source>
        <dbReference type="EMBL" id="KAF2106597.1"/>
    </source>
</evidence>
<keyword evidence="3" id="KW-1185">Reference proteome</keyword>
<dbReference type="Proteomes" id="UP000799770">
    <property type="component" value="Unassembled WGS sequence"/>
</dbReference>
<organism evidence="2 3">
    <name type="scientific">Lophiotrema nucula</name>
    <dbReference type="NCBI Taxonomy" id="690887"/>
    <lineage>
        <taxon>Eukaryota</taxon>
        <taxon>Fungi</taxon>
        <taxon>Dikarya</taxon>
        <taxon>Ascomycota</taxon>
        <taxon>Pezizomycotina</taxon>
        <taxon>Dothideomycetes</taxon>
        <taxon>Pleosporomycetidae</taxon>
        <taxon>Pleosporales</taxon>
        <taxon>Lophiotremataceae</taxon>
        <taxon>Lophiotrema</taxon>
    </lineage>
</organism>
<gene>
    <name evidence="2" type="ORF">BDV96DRAFT_638144</name>
</gene>
<dbReference type="Pfam" id="PF20253">
    <property type="entry name" value="DUF6604"/>
    <property type="match status" value="1"/>
</dbReference>
<protein>
    <recommendedName>
        <fullName evidence="1">DUF6604 domain-containing protein</fullName>
    </recommendedName>
</protein>
<dbReference type="InterPro" id="IPR046539">
    <property type="entry name" value="DUF6604"/>
</dbReference>